<accession>A0A316AVW1</accession>
<proteinExistence type="predicted"/>
<dbReference type="RefSeq" id="WP_109677863.1">
    <property type="nucleotide sequence ID" value="NZ_QGDT01000018.1"/>
</dbReference>
<evidence type="ECO:0000313" key="1">
    <source>
        <dbReference type="EMBL" id="PWJ54257.1"/>
    </source>
</evidence>
<reference evidence="1 2" key="1">
    <citation type="submission" date="2018-03" db="EMBL/GenBank/DDBJ databases">
        <title>Genomic Encyclopedia of Archaeal and Bacterial Type Strains, Phase II (KMG-II): from individual species to whole genera.</title>
        <authorList>
            <person name="Goeker M."/>
        </authorList>
    </citation>
    <scope>NUCLEOTIDE SEQUENCE [LARGE SCALE GENOMIC DNA]</scope>
    <source>
        <strain evidence="1 2">DSM 100346</strain>
    </source>
</reference>
<dbReference type="EMBL" id="QGDT01000018">
    <property type="protein sequence ID" value="PWJ54257.1"/>
    <property type="molecule type" value="Genomic_DNA"/>
</dbReference>
<evidence type="ECO:0000313" key="2">
    <source>
        <dbReference type="Proteomes" id="UP000245880"/>
    </source>
</evidence>
<protein>
    <submittedName>
        <fullName evidence="1">Uncharacterized protein</fullName>
    </submittedName>
</protein>
<organism evidence="1 2">
    <name type="scientific">Dyadobacter jejuensis</name>
    <dbReference type="NCBI Taxonomy" id="1082580"/>
    <lineage>
        <taxon>Bacteria</taxon>
        <taxon>Pseudomonadati</taxon>
        <taxon>Bacteroidota</taxon>
        <taxon>Cytophagia</taxon>
        <taxon>Cytophagales</taxon>
        <taxon>Spirosomataceae</taxon>
        <taxon>Dyadobacter</taxon>
    </lineage>
</organism>
<keyword evidence="2" id="KW-1185">Reference proteome</keyword>
<dbReference type="OrthoDB" id="1447045at2"/>
<dbReference type="AlphaFoldDB" id="A0A316AVW1"/>
<comment type="caution">
    <text evidence="1">The sequence shown here is derived from an EMBL/GenBank/DDBJ whole genome shotgun (WGS) entry which is preliminary data.</text>
</comment>
<gene>
    <name evidence="1" type="ORF">CLV98_11819</name>
</gene>
<dbReference type="Proteomes" id="UP000245880">
    <property type="component" value="Unassembled WGS sequence"/>
</dbReference>
<name>A0A316AVW1_9BACT</name>
<sequence length="581" mass="65620">MGHINCIPIVVSLFLLPIWVNAQVFREENIVEVDPIMGLPDRSLPFDQPFILKIPTSSSKVIGVSYLKHVRQLDFGASYQHRYQKASPQNRQSKIKGLESLEPSDYEVKTIGKQNYLLISVRNPILLDPGSTYTFFWAEDVSPKIMGLFDFYENWKINHDSVGIDKARKEYQKIGDQIEAKFSMPLNWPNEQEDIRQLTRIAMVFEDGKLGLYRDYAALRSKNRQLNDKISTQTVLHNDPSTGYLLQLIKAINQKGPHFDTELRAKFLTDESLAIKRLLRLHQVFSRDASQRLGLMDGTIPIDCESCTVTPPQSYSDRAANLTESIEALDELAWMAKTLNVSGPTDLSQSIALITSLKTVLEQNHEELTPLLAIRANIENKIYYQALSNLTYLGTSTFIYSFDTRTKLSITPDFGLVSSRLSDKGNNPYPFVPYLGFHINFRPINRDLSWKSYKHKWGHYCSLMVGYSMVPLASGPLHGPSVAADSLSGFFKDNSTLLTGLGFRLGNVIRITGGSMWHFKTTSNSQQVYDQRKLRSWLFLGVSLDLSLKSLMNGLSDALKGTRPRYQPPMPAAASIAVSEE</sequence>